<evidence type="ECO:0000313" key="2">
    <source>
        <dbReference type="Proteomes" id="UP000006701"/>
    </source>
</evidence>
<dbReference type="RefSeq" id="XP_001274665.1">
    <property type="nucleotide sequence ID" value="XM_001274664.1"/>
</dbReference>
<dbReference type="GeneID" id="4706864"/>
<evidence type="ECO:0000313" key="1">
    <source>
        <dbReference type="EMBL" id="EAW13239.1"/>
    </source>
</evidence>
<protein>
    <submittedName>
        <fullName evidence="1">Uncharacterized protein</fullName>
    </submittedName>
</protein>
<dbReference type="AlphaFoldDB" id="A1CBX1"/>
<keyword evidence="2" id="KW-1185">Reference proteome</keyword>
<organism evidence="1 2">
    <name type="scientific">Aspergillus clavatus (strain ATCC 1007 / CBS 513.65 / DSM 816 / NCTC 3887 / NRRL 1 / QM 1276 / 107)</name>
    <dbReference type="NCBI Taxonomy" id="344612"/>
    <lineage>
        <taxon>Eukaryota</taxon>
        <taxon>Fungi</taxon>
        <taxon>Dikarya</taxon>
        <taxon>Ascomycota</taxon>
        <taxon>Pezizomycotina</taxon>
        <taxon>Eurotiomycetes</taxon>
        <taxon>Eurotiomycetidae</taxon>
        <taxon>Eurotiales</taxon>
        <taxon>Aspergillaceae</taxon>
        <taxon>Aspergillus</taxon>
        <taxon>Aspergillus subgen. Fumigati</taxon>
    </lineage>
</organism>
<gene>
    <name evidence="1" type="ORF">ACLA_016850</name>
</gene>
<sequence length="165" mass="18670">MIFGLVFFVLRSDKRHSLPNLSHRLALMKWFAPMTPHGWFIYGWGRVLQDSLDRQDHRYVHHWRRLTGREPCPRRYIWVDVFGAEAAASALAANLVVQSLFGGFVTPDSCDSIVVCTSYTRVGQSCPWACLFDVYSGTLAFCQYGGVPKDSICYPALGEVPGHRL</sequence>
<name>A1CBX1_ASPCL</name>
<accession>A1CBX1</accession>
<reference evidence="1 2" key="1">
    <citation type="journal article" date="2008" name="PLoS Genet.">
        <title>Genomic islands in the pathogenic filamentous fungus Aspergillus fumigatus.</title>
        <authorList>
            <person name="Fedorova N.D."/>
            <person name="Khaldi N."/>
            <person name="Joardar V.S."/>
            <person name="Maiti R."/>
            <person name="Amedeo P."/>
            <person name="Anderson M.J."/>
            <person name="Crabtree J."/>
            <person name="Silva J.C."/>
            <person name="Badger J.H."/>
            <person name="Albarraq A."/>
            <person name="Angiuoli S."/>
            <person name="Bussey H."/>
            <person name="Bowyer P."/>
            <person name="Cotty P.J."/>
            <person name="Dyer P.S."/>
            <person name="Egan A."/>
            <person name="Galens K."/>
            <person name="Fraser-Liggett C.M."/>
            <person name="Haas B.J."/>
            <person name="Inman J.M."/>
            <person name="Kent R."/>
            <person name="Lemieux S."/>
            <person name="Malavazi I."/>
            <person name="Orvis J."/>
            <person name="Roemer T."/>
            <person name="Ronning C.M."/>
            <person name="Sundaram J.P."/>
            <person name="Sutton G."/>
            <person name="Turner G."/>
            <person name="Venter J.C."/>
            <person name="White O.R."/>
            <person name="Whitty B.R."/>
            <person name="Youngman P."/>
            <person name="Wolfe K.H."/>
            <person name="Goldman G.H."/>
            <person name="Wortman J.R."/>
            <person name="Jiang B."/>
            <person name="Denning D.W."/>
            <person name="Nierman W.C."/>
        </authorList>
    </citation>
    <scope>NUCLEOTIDE SEQUENCE [LARGE SCALE GENOMIC DNA]</scope>
    <source>
        <strain evidence="2">ATCC 1007 / CBS 513.65 / DSM 816 / NCTC 3887 / NRRL 1</strain>
    </source>
</reference>
<dbReference type="VEuPathDB" id="FungiDB:ACLA_016850"/>
<dbReference type="EMBL" id="DS027049">
    <property type="protein sequence ID" value="EAW13239.1"/>
    <property type="molecule type" value="Genomic_DNA"/>
</dbReference>
<proteinExistence type="predicted"/>
<dbReference type="Proteomes" id="UP000006701">
    <property type="component" value="Unassembled WGS sequence"/>
</dbReference>
<dbReference type="HOGENOM" id="CLU_1610352_0_0_1"/>
<dbReference type="KEGG" id="act:ACLA_016850"/>